<sequence>MSVFLSCHSCFLPQDHPSTLPDVLSSLLPLFLVVCRIHSVPLVVSHLVSFVPSMCPSIIVLPPFFASFLSSFLSCVLPQFLLDPSFLCFLPFSLPCLLPFFTSLAFLL</sequence>
<keyword evidence="3" id="KW-1185">Reference proteome</keyword>
<comment type="caution">
    <text evidence="2">The sequence shown here is derived from an EMBL/GenBank/DDBJ whole genome shotgun (WGS) entry which is preliminary data.</text>
</comment>
<protein>
    <submittedName>
        <fullName evidence="2">Uncharacterized protein</fullName>
    </submittedName>
</protein>
<feature type="transmembrane region" description="Helical" evidence="1">
    <location>
        <begin position="58"/>
        <end position="80"/>
    </location>
</feature>
<gene>
    <name evidence="2" type="ORF">AMECASPLE_003654</name>
</gene>
<evidence type="ECO:0000256" key="1">
    <source>
        <dbReference type="SAM" id="Phobius"/>
    </source>
</evidence>
<dbReference type="EMBL" id="JAHRIP010037767">
    <property type="protein sequence ID" value="MEQ2294417.1"/>
    <property type="molecule type" value="Genomic_DNA"/>
</dbReference>
<organism evidence="2 3">
    <name type="scientific">Ameca splendens</name>
    <dbReference type="NCBI Taxonomy" id="208324"/>
    <lineage>
        <taxon>Eukaryota</taxon>
        <taxon>Metazoa</taxon>
        <taxon>Chordata</taxon>
        <taxon>Craniata</taxon>
        <taxon>Vertebrata</taxon>
        <taxon>Euteleostomi</taxon>
        <taxon>Actinopterygii</taxon>
        <taxon>Neopterygii</taxon>
        <taxon>Teleostei</taxon>
        <taxon>Neoteleostei</taxon>
        <taxon>Acanthomorphata</taxon>
        <taxon>Ovalentaria</taxon>
        <taxon>Atherinomorphae</taxon>
        <taxon>Cyprinodontiformes</taxon>
        <taxon>Goodeidae</taxon>
        <taxon>Ameca</taxon>
    </lineage>
</organism>
<evidence type="ECO:0000313" key="2">
    <source>
        <dbReference type="EMBL" id="MEQ2294417.1"/>
    </source>
</evidence>
<evidence type="ECO:0000313" key="3">
    <source>
        <dbReference type="Proteomes" id="UP001469553"/>
    </source>
</evidence>
<name>A0ABV0YKP6_9TELE</name>
<keyword evidence="1" id="KW-0472">Membrane</keyword>
<keyword evidence="1" id="KW-0812">Transmembrane</keyword>
<reference evidence="2 3" key="1">
    <citation type="submission" date="2021-06" db="EMBL/GenBank/DDBJ databases">
        <authorList>
            <person name="Palmer J.M."/>
        </authorList>
    </citation>
    <scope>NUCLEOTIDE SEQUENCE [LARGE SCALE GENOMIC DNA]</scope>
    <source>
        <strain evidence="2 3">AS_MEX2019</strain>
        <tissue evidence="2">Muscle</tissue>
    </source>
</reference>
<accession>A0ABV0YKP6</accession>
<feature type="transmembrane region" description="Helical" evidence="1">
    <location>
        <begin position="86"/>
        <end position="107"/>
    </location>
</feature>
<proteinExistence type="predicted"/>
<keyword evidence="1" id="KW-1133">Transmembrane helix</keyword>
<feature type="transmembrane region" description="Helical" evidence="1">
    <location>
        <begin position="27"/>
        <end position="51"/>
    </location>
</feature>
<dbReference type="Proteomes" id="UP001469553">
    <property type="component" value="Unassembled WGS sequence"/>
</dbReference>